<evidence type="ECO:0000256" key="2">
    <source>
        <dbReference type="ARBA" id="ARBA00023002"/>
    </source>
</evidence>
<organism evidence="4 5">
    <name type="scientific">Nostoc linckia FACHB-391</name>
    <dbReference type="NCBI Taxonomy" id="2692906"/>
    <lineage>
        <taxon>Bacteria</taxon>
        <taxon>Bacillati</taxon>
        <taxon>Cyanobacteriota</taxon>
        <taxon>Cyanophyceae</taxon>
        <taxon>Nostocales</taxon>
        <taxon>Nostocaceae</taxon>
        <taxon>Nostoc</taxon>
    </lineage>
</organism>
<dbReference type="PROSITE" id="PS00061">
    <property type="entry name" value="ADH_SHORT"/>
    <property type="match status" value="1"/>
</dbReference>
<evidence type="ECO:0000256" key="3">
    <source>
        <dbReference type="RuleBase" id="RU000363"/>
    </source>
</evidence>
<gene>
    <name evidence="4" type="ORF">H6G95_30110</name>
</gene>
<evidence type="ECO:0000313" key="5">
    <source>
        <dbReference type="Proteomes" id="UP000604661"/>
    </source>
</evidence>
<dbReference type="PANTHER" id="PTHR43976:SF16">
    <property type="entry name" value="SHORT-CHAIN DEHYDROGENASE_REDUCTASE FAMILY PROTEIN"/>
    <property type="match status" value="1"/>
</dbReference>
<evidence type="ECO:0000313" key="4">
    <source>
        <dbReference type="EMBL" id="MBD2564767.1"/>
    </source>
</evidence>
<dbReference type="Proteomes" id="UP000604661">
    <property type="component" value="Unassembled WGS sequence"/>
</dbReference>
<dbReference type="InterPro" id="IPR002347">
    <property type="entry name" value="SDR_fam"/>
</dbReference>
<dbReference type="CDD" id="cd05374">
    <property type="entry name" value="17beta-HSD-like_SDR_c"/>
    <property type="match status" value="1"/>
</dbReference>
<accession>A0ABR8F4V4</accession>
<dbReference type="Pfam" id="PF00106">
    <property type="entry name" value="adh_short"/>
    <property type="match status" value="1"/>
</dbReference>
<dbReference type="PRINTS" id="PR00080">
    <property type="entry name" value="SDRFAMILY"/>
</dbReference>
<sequence>MKTQKVWFITGASRGFGLAIAKAALAVGDQVVSTVRSKPAQLATTLHNHPDLYVVQMDVTQEEQVQAAVKQGIARFGRVDVLVNNAGFGMVSAIEEATDAEVRKQYDTNVFGLLNVTRAVLPYLRQQKSGRVINISSLFGYDAIPGWGLYGSTKFAVEGISKGLAVELAPLGIHVTVVAPGLFSTDFLSTESYTAAKTIIDDYQATVGPMRSGADALHGHQPGDPKKFAQVIIQLANTERPPLHLPVGNDTIAMYQSNAAKMAQEIEAWLPVATSTDHDHRIAALTIAS</sequence>
<dbReference type="NCBIfam" id="NF004824">
    <property type="entry name" value="PRK06180.1"/>
    <property type="match status" value="1"/>
</dbReference>
<dbReference type="EMBL" id="JACJTE010000058">
    <property type="protein sequence ID" value="MBD2564767.1"/>
    <property type="molecule type" value="Genomic_DNA"/>
</dbReference>
<dbReference type="SUPFAM" id="SSF51735">
    <property type="entry name" value="NAD(P)-binding Rossmann-fold domains"/>
    <property type="match status" value="1"/>
</dbReference>
<dbReference type="InterPro" id="IPR051911">
    <property type="entry name" value="SDR_oxidoreductase"/>
</dbReference>
<reference evidence="4 5" key="1">
    <citation type="journal article" date="2020" name="ISME J.">
        <title>Comparative genomics reveals insights into cyanobacterial evolution and habitat adaptation.</title>
        <authorList>
            <person name="Chen M.Y."/>
            <person name="Teng W.K."/>
            <person name="Zhao L."/>
            <person name="Hu C.X."/>
            <person name="Zhou Y.K."/>
            <person name="Han B.P."/>
            <person name="Song L.R."/>
            <person name="Shu W.S."/>
        </authorList>
    </citation>
    <scope>NUCLEOTIDE SEQUENCE [LARGE SCALE GENOMIC DNA]</scope>
    <source>
        <strain evidence="4 5">FACHB-391</strain>
    </source>
</reference>
<dbReference type="InterPro" id="IPR036291">
    <property type="entry name" value="NAD(P)-bd_dom_sf"/>
</dbReference>
<name>A0ABR8F4V4_NOSLI</name>
<dbReference type="PANTHER" id="PTHR43976">
    <property type="entry name" value="SHORT CHAIN DEHYDROGENASE"/>
    <property type="match status" value="1"/>
</dbReference>
<keyword evidence="5" id="KW-1185">Reference proteome</keyword>
<comment type="caution">
    <text evidence="4">The sequence shown here is derived from an EMBL/GenBank/DDBJ whole genome shotgun (WGS) entry which is preliminary data.</text>
</comment>
<evidence type="ECO:0000256" key="1">
    <source>
        <dbReference type="ARBA" id="ARBA00006484"/>
    </source>
</evidence>
<dbReference type="InterPro" id="IPR020904">
    <property type="entry name" value="Sc_DH/Rdtase_CS"/>
</dbReference>
<dbReference type="PRINTS" id="PR00081">
    <property type="entry name" value="GDHRDH"/>
</dbReference>
<dbReference type="Gene3D" id="3.40.50.720">
    <property type="entry name" value="NAD(P)-binding Rossmann-like Domain"/>
    <property type="match status" value="1"/>
</dbReference>
<protein>
    <submittedName>
        <fullName evidence="4">SDR family NAD(P)-dependent oxidoreductase</fullName>
    </submittedName>
</protein>
<comment type="similarity">
    <text evidence="1 3">Belongs to the short-chain dehydrogenases/reductases (SDR) family.</text>
</comment>
<dbReference type="RefSeq" id="WP_190899928.1">
    <property type="nucleotide sequence ID" value="NZ_JACJTE010000058.1"/>
</dbReference>
<proteinExistence type="inferred from homology"/>
<keyword evidence="2" id="KW-0560">Oxidoreductase</keyword>